<name>A0A6G0TS72_APHGL</name>
<keyword evidence="2" id="KW-1185">Reference proteome</keyword>
<evidence type="ECO:0000313" key="1">
    <source>
        <dbReference type="EMBL" id="KAE9536813.1"/>
    </source>
</evidence>
<sequence>MNRIIYKKTGDIIYKESAFVEIKPMVDMGVVRFIIEQFFLNEGITIYNHRCLYRFLDQLVSWTTRIYLSGWVGPRAQEGGFTIHVAPLLHYQVLGRYLTNHNLTRSGILRNLNKSTSHPRSINLIKFNTDDFSVGVKTACPARWYSVFESKSVLQFIPKAHLPIVSIVNFDDISLTLTIPVFNKYDEA</sequence>
<protein>
    <submittedName>
        <fullName evidence="1">Uncharacterized protein</fullName>
    </submittedName>
</protein>
<accession>A0A6G0TS72</accession>
<dbReference type="EMBL" id="VYZN01000020">
    <property type="protein sequence ID" value="KAE9536813.1"/>
    <property type="molecule type" value="Genomic_DNA"/>
</dbReference>
<dbReference type="Proteomes" id="UP000475862">
    <property type="component" value="Unassembled WGS sequence"/>
</dbReference>
<comment type="caution">
    <text evidence="1">The sequence shown here is derived from an EMBL/GenBank/DDBJ whole genome shotgun (WGS) entry which is preliminary data.</text>
</comment>
<proteinExistence type="predicted"/>
<dbReference type="AlphaFoldDB" id="A0A6G0TS72"/>
<evidence type="ECO:0000313" key="2">
    <source>
        <dbReference type="Proteomes" id="UP000475862"/>
    </source>
</evidence>
<organism evidence="1 2">
    <name type="scientific">Aphis glycines</name>
    <name type="common">Soybean aphid</name>
    <dbReference type="NCBI Taxonomy" id="307491"/>
    <lineage>
        <taxon>Eukaryota</taxon>
        <taxon>Metazoa</taxon>
        <taxon>Ecdysozoa</taxon>
        <taxon>Arthropoda</taxon>
        <taxon>Hexapoda</taxon>
        <taxon>Insecta</taxon>
        <taxon>Pterygota</taxon>
        <taxon>Neoptera</taxon>
        <taxon>Paraneoptera</taxon>
        <taxon>Hemiptera</taxon>
        <taxon>Sternorrhyncha</taxon>
        <taxon>Aphidomorpha</taxon>
        <taxon>Aphidoidea</taxon>
        <taxon>Aphididae</taxon>
        <taxon>Aphidini</taxon>
        <taxon>Aphis</taxon>
        <taxon>Aphis</taxon>
    </lineage>
</organism>
<gene>
    <name evidence="1" type="ORF">AGLY_006875</name>
</gene>
<reference evidence="1 2" key="1">
    <citation type="submission" date="2019-08" db="EMBL/GenBank/DDBJ databases">
        <title>The genome of the soybean aphid Biotype 1, its phylome, world population structure and adaptation to the North American continent.</title>
        <authorList>
            <person name="Giordano R."/>
            <person name="Donthu R.K."/>
            <person name="Hernandez A.G."/>
            <person name="Wright C.L."/>
            <person name="Zimin A.V."/>
        </authorList>
    </citation>
    <scope>NUCLEOTIDE SEQUENCE [LARGE SCALE GENOMIC DNA]</scope>
    <source>
        <tissue evidence="1">Whole aphids</tissue>
    </source>
</reference>